<evidence type="ECO:0000256" key="9">
    <source>
        <dbReference type="PIRNR" id="PIRNR038994"/>
    </source>
</evidence>
<feature type="binding site" evidence="11">
    <location>
        <position position="230"/>
    </location>
    <ligand>
        <name>substrate</name>
    </ligand>
</feature>
<evidence type="ECO:0000256" key="12">
    <source>
        <dbReference type="PIRSR" id="PIRSR038994-3"/>
    </source>
</evidence>
<comment type="similarity">
    <text evidence="1 9">Belongs to the metallo-dependent hydrolases superfamily. NagA family.</text>
</comment>
<feature type="binding site" evidence="11">
    <location>
        <position position="254"/>
    </location>
    <ligand>
        <name>substrate</name>
    </ligand>
</feature>
<dbReference type="SUPFAM" id="SSF51338">
    <property type="entry name" value="Composite domain of metallo-dependent hydrolases"/>
    <property type="match status" value="1"/>
</dbReference>
<evidence type="ECO:0000256" key="3">
    <source>
        <dbReference type="ARBA" id="ARBA00018029"/>
    </source>
</evidence>
<keyword evidence="5 9" id="KW-0378">Hydrolase</keyword>
<dbReference type="SUPFAM" id="SSF51556">
    <property type="entry name" value="Metallo-dependent hydrolases"/>
    <property type="match status" value="1"/>
</dbReference>
<dbReference type="EMBL" id="CP007806">
    <property type="protein sequence ID" value="AIG26302.1"/>
    <property type="molecule type" value="Genomic_DNA"/>
</dbReference>
<dbReference type="Pfam" id="PF01979">
    <property type="entry name" value="Amidohydro_1"/>
    <property type="match status" value="1"/>
</dbReference>
<evidence type="ECO:0000256" key="8">
    <source>
        <dbReference type="ARBA" id="ARBA00060590"/>
    </source>
</evidence>
<feature type="binding site" evidence="12">
    <location>
        <position position="131"/>
    </location>
    <ligand>
        <name>Zn(2+)</name>
        <dbReference type="ChEBI" id="CHEBI:29105"/>
    </ligand>
</feature>
<dbReference type="EC" id="3.5.1.25" evidence="2"/>
<proteinExistence type="inferred from homology"/>
<dbReference type="Gene3D" id="3.20.20.140">
    <property type="entry name" value="Metal-dependent hydrolases"/>
    <property type="match status" value="1"/>
</dbReference>
<dbReference type="STRING" id="1042163.BRLA_c019810"/>
<dbReference type="InterPro" id="IPR003764">
    <property type="entry name" value="GlcNAc_6-P_deAcase"/>
</dbReference>
<evidence type="ECO:0000313" key="15">
    <source>
        <dbReference type="Proteomes" id="UP000005850"/>
    </source>
</evidence>
<dbReference type="InterPro" id="IPR032466">
    <property type="entry name" value="Metal_Hydrolase"/>
</dbReference>
<dbReference type="GO" id="GO:0006046">
    <property type="term" value="P:N-acetylglucosamine catabolic process"/>
    <property type="evidence" value="ECO:0007669"/>
    <property type="project" value="TreeGrafter"/>
</dbReference>
<feature type="binding site" evidence="11">
    <location>
        <position position="142"/>
    </location>
    <ligand>
        <name>substrate</name>
    </ligand>
</feature>
<name>A0A075R147_BRELA</name>
<reference evidence="14 15" key="1">
    <citation type="journal article" date="2011" name="J. Bacteriol.">
        <title>Genome sequence of Brevibacillus laterosporus LMG 15441, a pathogen of invertebrates.</title>
        <authorList>
            <person name="Djukic M."/>
            <person name="Poehlein A."/>
            <person name="Thurmer A."/>
            <person name="Daniel R."/>
        </authorList>
    </citation>
    <scope>NUCLEOTIDE SEQUENCE [LARGE SCALE GENOMIC DNA]</scope>
    <source>
        <strain evidence="14 15">LMG 15441</strain>
    </source>
</reference>
<evidence type="ECO:0000256" key="7">
    <source>
        <dbReference type="ARBA" id="ARBA00047647"/>
    </source>
</evidence>
<sequence length="389" mass="42359">MTVTQTQKIINVNIVTEKGILEQAILLMENGKIIYVGPENGQEAESVYDGKGATLAPGFIDLHVHGGAGYDFMDSTQEAVDGICSFHAKHGTTGLLATTMTAPIERNLEILEFYSNIKENKGAKVVGVHMEGPFINPVLKGAQNGEWIEPPTLANMQKVFSIARPGLVKLMTLAPELVTEDEVFDLLREQKVIASVGHSLQDYDGACQCLRKGVNHATHLGNAMKGLHHRDVGIIGLAMQNPEMTFDFICDGIHLSPNFIRILAKACELNQMMLITDAMRAAGLDDGEYDLGGQNVIVRGDEARLSDGTLAGSVLTLDKALSNFMKFTNIPLEKAIYLLTMNQAKKLGISETKGSIQVGKDADLVLLSKEYQVMATWVEGKIVFEKAEE</sequence>
<dbReference type="RefSeq" id="WP_003338628.1">
    <property type="nucleotide sequence ID" value="NZ_CP007806.1"/>
</dbReference>
<feature type="binding site" evidence="12">
    <location>
        <position position="219"/>
    </location>
    <ligand>
        <name>Zn(2+)</name>
        <dbReference type="ChEBI" id="CHEBI:29105"/>
    </ligand>
</feature>
<feature type="domain" description="Amidohydrolase-related" evidence="13">
    <location>
        <begin position="55"/>
        <end position="383"/>
    </location>
</feature>
<dbReference type="HOGENOM" id="CLU_032482_2_1_9"/>
<evidence type="ECO:0000256" key="1">
    <source>
        <dbReference type="ARBA" id="ARBA00010716"/>
    </source>
</evidence>
<dbReference type="FunFam" id="3.20.20.140:FF:000004">
    <property type="entry name" value="N-acetylglucosamine-6-phosphate deacetylase"/>
    <property type="match status" value="1"/>
</dbReference>
<evidence type="ECO:0000256" key="10">
    <source>
        <dbReference type="PIRSR" id="PIRSR038994-1"/>
    </source>
</evidence>
<feature type="active site" description="Proton donor/acceptor" evidence="10">
    <location>
        <position position="277"/>
    </location>
</feature>
<dbReference type="PANTHER" id="PTHR11113">
    <property type="entry name" value="N-ACETYLGLUCOSAMINE-6-PHOSPHATE DEACETYLASE"/>
    <property type="match status" value="1"/>
</dbReference>
<evidence type="ECO:0000256" key="2">
    <source>
        <dbReference type="ARBA" id="ARBA00011899"/>
    </source>
</evidence>
<dbReference type="PANTHER" id="PTHR11113:SF14">
    <property type="entry name" value="N-ACETYLGLUCOSAMINE-6-PHOSPHATE DEACETYLASE"/>
    <property type="match status" value="1"/>
</dbReference>
<evidence type="ECO:0000256" key="5">
    <source>
        <dbReference type="ARBA" id="ARBA00022801"/>
    </source>
</evidence>
<dbReference type="PIRSF" id="PIRSF038994">
    <property type="entry name" value="NagA"/>
    <property type="match status" value="1"/>
</dbReference>
<dbReference type="Proteomes" id="UP000005850">
    <property type="component" value="Chromosome"/>
</dbReference>
<dbReference type="Gene3D" id="2.30.40.10">
    <property type="entry name" value="Urease, subunit C, domain 1"/>
    <property type="match status" value="1"/>
</dbReference>
<gene>
    <name evidence="14" type="ORF">BRLA_c019810</name>
</gene>
<evidence type="ECO:0000256" key="11">
    <source>
        <dbReference type="PIRSR" id="PIRSR038994-2"/>
    </source>
</evidence>
<evidence type="ECO:0000256" key="4">
    <source>
        <dbReference type="ARBA" id="ARBA00022723"/>
    </source>
</evidence>
<dbReference type="InterPro" id="IPR011059">
    <property type="entry name" value="Metal-dep_hydrolase_composite"/>
</dbReference>
<feature type="binding site" evidence="11">
    <location>
        <begin position="310"/>
        <end position="312"/>
    </location>
    <ligand>
        <name>substrate</name>
    </ligand>
</feature>
<keyword evidence="15" id="KW-1185">Reference proteome</keyword>
<feature type="binding site" evidence="11">
    <location>
        <begin position="222"/>
        <end position="223"/>
    </location>
    <ligand>
        <name>substrate</name>
    </ligand>
</feature>
<dbReference type="GO" id="GO:0046872">
    <property type="term" value="F:metal ion binding"/>
    <property type="evidence" value="ECO:0007669"/>
    <property type="project" value="UniProtKB-KW"/>
</dbReference>
<protein>
    <recommendedName>
        <fullName evidence="3">N-acetylglucosamine-6-phosphate deacetylase</fullName>
        <ecNumber evidence="2">3.5.1.25</ecNumber>
    </recommendedName>
</protein>
<evidence type="ECO:0000259" key="13">
    <source>
        <dbReference type="Pfam" id="PF01979"/>
    </source>
</evidence>
<organism evidence="14 15">
    <name type="scientific">Brevibacillus laterosporus LMG 15441</name>
    <dbReference type="NCBI Taxonomy" id="1042163"/>
    <lineage>
        <taxon>Bacteria</taxon>
        <taxon>Bacillati</taxon>
        <taxon>Bacillota</taxon>
        <taxon>Bacilli</taxon>
        <taxon>Bacillales</taxon>
        <taxon>Paenibacillaceae</taxon>
        <taxon>Brevibacillus</taxon>
    </lineage>
</organism>
<dbReference type="GO" id="GO:0008448">
    <property type="term" value="F:N-acetylglucosamine-6-phosphate deacetylase activity"/>
    <property type="evidence" value="ECO:0007669"/>
    <property type="project" value="UniProtKB-EC"/>
</dbReference>
<comment type="pathway">
    <text evidence="8">Amino-sugar metabolism; N-acetylneuraminate degradation; D-fructose 6-phosphate from N-acetylneuraminate: step 4/5.</text>
</comment>
<dbReference type="eggNOG" id="COG1820">
    <property type="taxonomic scope" value="Bacteria"/>
</dbReference>
<feature type="binding site" evidence="12">
    <location>
        <position position="198"/>
    </location>
    <ligand>
        <name>Zn(2+)</name>
        <dbReference type="ChEBI" id="CHEBI:29105"/>
    </ligand>
</feature>
<dbReference type="CDD" id="cd00854">
    <property type="entry name" value="NagA"/>
    <property type="match status" value="1"/>
</dbReference>
<accession>A0A075R147</accession>
<keyword evidence="4 12" id="KW-0479">Metal-binding</keyword>
<comment type="cofactor">
    <cofactor evidence="12">
        <name>a divalent metal cation</name>
        <dbReference type="ChEBI" id="CHEBI:60240"/>
    </cofactor>
    <text evidence="12">Binds 1 divalent metal cation per subunit.</text>
</comment>
<comment type="catalytic activity">
    <reaction evidence="7">
        <text>N-acetyl-D-glucosamine 6-phosphate + H2O = D-glucosamine 6-phosphate + acetate</text>
        <dbReference type="Rhea" id="RHEA:22936"/>
        <dbReference type="ChEBI" id="CHEBI:15377"/>
        <dbReference type="ChEBI" id="CHEBI:30089"/>
        <dbReference type="ChEBI" id="CHEBI:57513"/>
        <dbReference type="ChEBI" id="CHEBI:58725"/>
        <dbReference type="EC" id="3.5.1.25"/>
    </reaction>
</comment>
<dbReference type="InterPro" id="IPR006680">
    <property type="entry name" value="Amidohydro-rel"/>
</dbReference>
<evidence type="ECO:0000313" key="14">
    <source>
        <dbReference type="EMBL" id="AIG26302.1"/>
    </source>
</evidence>
<dbReference type="AlphaFoldDB" id="A0A075R147"/>
<dbReference type="NCBIfam" id="TIGR00221">
    <property type="entry name" value="nagA"/>
    <property type="match status" value="1"/>
</dbReference>
<dbReference type="KEGG" id="blr:BRLA_c019810"/>
<evidence type="ECO:0000256" key="6">
    <source>
        <dbReference type="ARBA" id="ARBA00023277"/>
    </source>
</evidence>
<keyword evidence="6 9" id="KW-0119">Carbohydrate metabolism</keyword>